<feature type="binding site" evidence="9">
    <location>
        <position position="274"/>
    </location>
    <ligand>
        <name>ATP</name>
        <dbReference type="ChEBI" id="CHEBI:30616"/>
    </ligand>
</feature>
<dbReference type="InterPro" id="IPR008271">
    <property type="entry name" value="Ser/Thr_kinase_AS"/>
</dbReference>
<evidence type="ECO:0000256" key="7">
    <source>
        <dbReference type="ARBA" id="ARBA00048679"/>
    </source>
</evidence>
<dbReference type="EMBL" id="JAZDUA010000061">
    <property type="protein sequence ID" value="KAK7870268.1"/>
    <property type="molecule type" value="Genomic_DNA"/>
</dbReference>
<dbReference type="Gene3D" id="1.10.510.10">
    <property type="entry name" value="Transferase(Phosphotransferase) domain 1"/>
    <property type="match status" value="1"/>
</dbReference>
<dbReference type="InterPro" id="IPR000719">
    <property type="entry name" value="Prot_kinase_dom"/>
</dbReference>
<dbReference type="InterPro" id="IPR011009">
    <property type="entry name" value="Kinase-like_dom_sf"/>
</dbReference>
<dbReference type="GO" id="GO:0005524">
    <property type="term" value="F:ATP binding"/>
    <property type="evidence" value="ECO:0007669"/>
    <property type="project" value="UniProtKB-UniRule"/>
</dbReference>
<feature type="region of interest" description="Disordered" evidence="12">
    <location>
        <begin position="422"/>
        <end position="498"/>
    </location>
</feature>
<feature type="active site" description="Proton acceptor" evidence="8">
    <location>
        <position position="253"/>
    </location>
</feature>
<comment type="caution">
    <text evidence="14">The sequence shown here is derived from an EMBL/GenBank/DDBJ whole genome shotgun (WGS) entry which is preliminary data.</text>
</comment>
<keyword evidence="2" id="KW-0808">Transferase</keyword>
<dbReference type="GO" id="GO:0004674">
    <property type="term" value="F:protein serine/threonine kinase activity"/>
    <property type="evidence" value="ECO:0007669"/>
    <property type="project" value="UniProtKB-KW"/>
</dbReference>
<evidence type="ECO:0000256" key="8">
    <source>
        <dbReference type="PIRSR" id="PIRSR630616-1"/>
    </source>
</evidence>
<keyword evidence="15" id="KW-1185">Reference proteome</keyword>
<evidence type="ECO:0000256" key="10">
    <source>
        <dbReference type="PIRSR" id="PIRSR630616-3"/>
    </source>
</evidence>
<evidence type="ECO:0000256" key="4">
    <source>
        <dbReference type="ARBA" id="ARBA00022777"/>
    </source>
</evidence>
<feature type="cross-link" description="Glycyl lysine isopeptide (Lys-Gly) (interchain with G-Cter in SUMO2)" evidence="10">
    <location>
        <position position="255"/>
    </location>
</feature>
<sequence length="625" mass="67954">MLRRSSQPSTWGYLAPLQDGLPAFELKLGDSSVGCGRSCALRIEASALGVEESAAPRVFFRVLRAATSGRVALRGEASGVSVDRRKLSRGKEETLHHGAKIGLGVGGVKYVFIDRVASESFRAPADLIEKYLVGARLGEGGFGQVFLLFDKKSNNQKRLAMKVVELSDEHERIFAQREAEILKSVKHPCVVKTYSVKRLGQQQFLVMEFLAGGDLSCYVNERRPLSEAQSKLLFFQLALAMRYLHEKSICHRDLKPANILLQRRDPDTLIKVTDFGLAKDEYAHSALTTVAGTELYLAPEVMTERSYTKQVDVWSMGVMLFYSLTGALPFHGMSEALRVHHQVLYQAERWSGVSVVALELVQRMLRVSATQRPTMGQVVDSSWMRDNAMRQRVASLTGLNDFLPPTVATSSSAVPAPIAVAATKRRPNGPRGVLEYYPRPATTPAESPPLAKGAARAAGGAAARKAAVPRKALAPAPSPAAHAPSPTPTPAPAPALRNPVNVRPAAALPPLRSPVAVVAAAAAAAATRSPAPRPANGHPAVLFIHIESYCFVFFLTNHDAGNMQAGYLHQVTKMSSKALALGQLASEEQYCNCENPIFFNTLTFSTSKHIFFSYVNTFIKLPYLK</sequence>
<evidence type="ECO:0000256" key="2">
    <source>
        <dbReference type="ARBA" id="ARBA00022679"/>
    </source>
</evidence>
<evidence type="ECO:0000313" key="14">
    <source>
        <dbReference type="EMBL" id="KAK7870268.1"/>
    </source>
</evidence>
<evidence type="ECO:0000259" key="13">
    <source>
        <dbReference type="PROSITE" id="PS50011"/>
    </source>
</evidence>
<organism evidence="14 15">
    <name type="scientific">Gryllus longicercus</name>
    <dbReference type="NCBI Taxonomy" id="2509291"/>
    <lineage>
        <taxon>Eukaryota</taxon>
        <taxon>Metazoa</taxon>
        <taxon>Ecdysozoa</taxon>
        <taxon>Arthropoda</taxon>
        <taxon>Hexapoda</taxon>
        <taxon>Insecta</taxon>
        <taxon>Pterygota</taxon>
        <taxon>Neoptera</taxon>
        <taxon>Polyneoptera</taxon>
        <taxon>Orthoptera</taxon>
        <taxon>Ensifera</taxon>
        <taxon>Gryllidea</taxon>
        <taxon>Grylloidea</taxon>
        <taxon>Gryllidae</taxon>
        <taxon>Gryllinae</taxon>
        <taxon>Gryllus</taxon>
    </lineage>
</organism>
<dbReference type="PROSITE" id="PS00107">
    <property type="entry name" value="PROTEIN_KINASE_ATP"/>
    <property type="match status" value="1"/>
</dbReference>
<dbReference type="Pfam" id="PF00069">
    <property type="entry name" value="Pkinase"/>
    <property type="match status" value="1"/>
</dbReference>
<feature type="binding site" evidence="9 11">
    <location>
        <position position="162"/>
    </location>
    <ligand>
        <name>ATP</name>
        <dbReference type="ChEBI" id="CHEBI:30616"/>
    </ligand>
</feature>
<keyword evidence="5 9" id="KW-0067">ATP-binding</keyword>
<name>A0AAN9Z6Q2_9ORTH</name>
<comment type="catalytic activity">
    <reaction evidence="6">
        <text>L-threonyl-[protein] + ATP = O-phospho-L-threonyl-[protein] + ADP + H(+)</text>
        <dbReference type="Rhea" id="RHEA:46608"/>
        <dbReference type="Rhea" id="RHEA-COMP:11060"/>
        <dbReference type="Rhea" id="RHEA-COMP:11605"/>
        <dbReference type="ChEBI" id="CHEBI:15378"/>
        <dbReference type="ChEBI" id="CHEBI:30013"/>
        <dbReference type="ChEBI" id="CHEBI:30616"/>
        <dbReference type="ChEBI" id="CHEBI:61977"/>
        <dbReference type="ChEBI" id="CHEBI:456216"/>
        <dbReference type="EC" id="2.7.11.1"/>
    </reaction>
</comment>
<protein>
    <recommendedName>
        <fullName evidence="13">Protein kinase domain-containing protein</fullName>
    </recommendedName>
</protein>
<dbReference type="SMART" id="SM00220">
    <property type="entry name" value="S_TKc"/>
    <property type="match status" value="1"/>
</dbReference>
<dbReference type="PROSITE" id="PS50011">
    <property type="entry name" value="PROTEIN_KINASE_DOM"/>
    <property type="match status" value="1"/>
</dbReference>
<dbReference type="FunFam" id="1.10.510.10:FF:000571">
    <property type="entry name" value="Maternal embryonic leucine zipper kinase"/>
    <property type="match status" value="1"/>
</dbReference>
<dbReference type="AlphaFoldDB" id="A0AAN9Z6Q2"/>
<evidence type="ECO:0000256" key="12">
    <source>
        <dbReference type="SAM" id="MobiDB-lite"/>
    </source>
</evidence>
<feature type="compositionally biased region" description="Low complexity" evidence="12">
    <location>
        <begin position="448"/>
        <end position="484"/>
    </location>
</feature>
<dbReference type="PANTHER" id="PTHR24350">
    <property type="entry name" value="SERINE/THREONINE-PROTEIN KINASE IAL-RELATED"/>
    <property type="match status" value="1"/>
</dbReference>
<keyword evidence="3 9" id="KW-0547">Nucleotide-binding</keyword>
<reference evidence="14 15" key="1">
    <citation type="submission" date="2024-03" db="EMBL/GenBank/DDBJ databases">
        <title>The genome assembly and annotation of the cricket Gryllus longicercus Weissman &amp; Gray.</title>
        <authorList>
            <person name="Szrajer S."/>
            <person name="Gray D."/>
            <person name="Ylla G."/>
        </authorList>
    </citation>
    <scope>NUCLEOTIDE SEQUENCE [LARGE SCALE GENOMIC DNA]</scope>
    <source>
        <strain evidence="14">DAG 2021-001</strain>
        <tissue evidence="14">Whole body minus gut</tissue>
    </source>
</reference>
<dbReference type="PROSITE" id="PS00108">
    <property type="entry name" value="PROTEIN_KINASE_ST"/>
    <property type="match status" value="1"/>
</dbReference>
<evidence type="ECO:0000256" key="6">
    <source>
        <dbReference type="ARBA" id="ARBA00047899"/>
    </source>
</evidence>
<gene>
    <name evidence="14" type="ORF">R5R35_000996</name>
</gene>
<keyword evidence="1" id="KW-0723">Serine/threonine-protein kinase</keyword>
<comment type="catalytic activity">
    <reaction evidence="7">
        <text>L-seryl-[protein] + ATP = O-phospho-L-seryl-[protein] + ADP + H(+)</text>
        <dbReference type="Rhea" id="RHEA:17989"/>
        <dbReference type="Rhea" id="RHEA-COMP:9863"/>
        <dbReference type="Rhea" id="RHEA-COMP:11604"/>
        <dbReference type="ChEBI" id="CHEBI:15378"/>
        <dbReference type="ChEBI" id="CHEBI:29999"/>
        <dbReference type="ChEBI" id="CHEBI:30616"/>
        <dbReference type="ChEBI" id="CHEBI:83421"/>
        <dbReference type="ChEBI" id="CHEBI:456216"/>
        <dbReference type="EC" id="2.7.11.1"/>
    </reaction>
</comment>
<dbReference type="SUPFAM" id="SSF56112">
    <property type="entry name" value="Protein kinase-like (PK-like)"/>
    <property type="match status" value="1"/>
</dbReference>
<feature type="domain" description="Protein kinase" evidence="13">
    <location>
        <begin position="131"/>
        <end position="384"/>
    </location>
</feature>
<evidence type="ECO:0000256" key="1">
    <source>
        <dbReference type="ARBA" id="ARBA00022527"/>
    </source>
</evidence>
<evidence type="ECO:0000256" key="11">
    <source>
        <dbReference type="PROSITE-ProRule" id="PRU10141"/>
    </source>
</evidence>
<evidence type="ECO:0000256" key="5">
    <source>
        <dbReference type="ARBA" id="ARBA00022840"/>
    </source>
</evidence>
<keyword evidence="4" id="KW-0418">Kinase</keyword>
<evidence type="ECO:0000313" key="15">
    <source>
        <dbReference type="Proteomes" id="UP001378592"/>
    </source>
</evidence>
<dbReference type="InterPro" id="IPR017441">
    <property type="entry name" value="Protein_kinase_ATP_BS"/>
</dbReference>
<evidence type="ECO:0000256" key="9">
    <source>
        <dbReference type="PIRSR" id="PIRSR630616-2"/>
    </source>
</evidence>
<evidence type="ECO:0000256" key="3">
    <source>
        <dbReference type="ARBA" id="ARBA00022741"/>
    </source>
</evidence>
<accession>A0AAN9Z6Q2</accession>
<dbReference type="Proteomes" id="UP001378592">
    <property type="component" value="Unassembled WGS sequence"/>
</dbReference>
<proteinExistence type="predicted"/>
<dbReference type="InterPro" id="IPR030616">
    <property type="entry name" value="Aur-like"/>
</dbReference>